<comment type="caution">
    <text evidence="4">The sequence shown here is derived from an EMBL/GenBank/DDBJ whole genome shotgun (WGS) entry which is preliminary data.</text>
</comment>
<evidence type="ECO:0000313" key="4">
    <source>
        <dbReference type="EMBL" id="MDM7859239.1"/>
    </source>
</evidence>
<name>A0ABT7SSR7_9ALTE</name>
<evidence type="ECO:0000259" key="2">
    <source>
        <dbReference type="Pfam" id="PF14400"/>
    </source>
</evidence>
<organism evidence="4 5">
    <name type="scientific">Alteromonas arenosi</name>
    <dbReference type="NCBI Taxonomy" id="3055817"/>
    <lineage>
        <taxon>Bacteria</taxon>
        <taxon>Pseudomonadati</taxon>
        <taxon>Pseudomonadota</taxon>
        <taxon>Gammaproteobacteria</taxon>
        <taxon>Alteromonadales</taxon>
        <taxon>Alteromonadaceae</taxon>
        <taxon>Alteromonas/Salinimonas group</taxon>
        <taxon>Alteromonas</taxon>
    </lineage>
</organism>
<feature type="transmembrane region" description="Helical" evidence="1">
    <location>
        <begin position="408"/>
        <end position="425"/>
    </location>
</feature>
<gene>
    <name evidence="4" type="ORF">QTP81_01295</name>
</gene>
<keyword evidence="1" id="KW-0812">Transmembrane</keyword>
<protein>
    <submittedName>
        <fullName evidence="4">Inactive transglutaminase family protein</fullName>
    </submittedName>
</protein>
<evidence type="ECO:0000259" key="3">
    <source>
        <dbReference type="Pfam" id="PF14402"/>
    </source>
</evidence>
<dbReference type="InterPro" id="IPR025840">
    <property type="entry name" value="7TM_transglut"/>
</dbReference>
<proteinExistence type="predicted"/>
<feature type="transmembrane region" description="Helical" evidence="1">
    <location>
        <begin position="377"/>
        <end position="402"/>
    </location>
</feature>
<dbReference type="InterPro" id="IPR025838">
    <property type="entry name" value="Transglut_i_TM"/>
</dbReference>
<accession>A0ABT7SSR7</accession>
<feature type="transmembrane region" description="Helical" evidence="1">
    <location>
        <begin position="6"/>
        <end position="24"/>
    </location>
</feature>
<keyword evidence="5" id="KW-1185">Reference proteome</keyword>
<feature type="domain" description="7 transmembrane helices usually fused to an inactive transglutaminase" evidence="3">
    <location>
        <begin position="255"/>
        <end position="498"/>
    </location>
</feature>
<dbReference type="Pfam" id="PF14402">
    <property type="entry name" value="7TM_transglut"/>
    <property type="match status" value="1"/>
</dbReference>
<feature type="transmembrane region" description="Helical" evidence="1">
    <location>
        <begin position="305"/>
        <end position="327"/>
    </location>
</feature>
<dbReference type="Proteomes" id="UP001234343">
    <property type="component" value="Unassembled WGS sequence"/>
</dbReference>
<keyword evidence="1" id="KW-0472">Membrane</keyword>
<evidence type="ECO:0000313" key="5">
    <source>
        <dbReference type="Proteomes" id="UP001234343"/>
    </source>
</evidence>
<reference evidence="4 5" key="1">
    <citation type="submission" date="2023-06" db="EMBL/GenBank/DDBJ databases">
        <title>Alteromonas sp. ASW11-36 isolated from intertidal sand.</title>
        <authorList>
            <person name="Li Y."/>
        </authorList>
    </citation>
    <scope>NUCLEOTIDE SEQUENCE [LARGE SCALE GENOMIC DNA]</scope>
    <source>
        <strain evidence="4 5">ASW11-36</strain>
    </source>
</reference>
<feature type="transmembrane region" description="Helical" evidence="1">
    <location>
        <begin position="467"/>
        <end position="487"/>
    </location>
</feature>
<evidence type="ECO:0000256" key="1">
    <source>
        <dbReference type="SAM" id="Phobius"/>
    </source>
</evidence>
<feature type="domain" description="Inactive transglutaminase fused to 7 transmembrane helices" evidence="2">
    <location>
        <begin position="25"/>
        <end position="182"/>
    </location>
</feature>
<feature type="transmembrane region" description="Helical" evidence="1">
    <location>
        <begin position="437"/>
        <end position="455"/>
    </location>
</feature>
<dbReference type="Pfam" id="PF14400">
    <property type="entry name" value="Transglut_i_TM"/>
    <property type="match status" value="1"/>
</dbReference>
<feature type="transmembrane region" description="Helical" evidence="1">
    <location>
        <begin position="339"/>
        <end position="365"/>
    </location>
</feature>
<keyword evidence="1" id="KW-1133">Transmembrane helix</keyword>
<sequence>MTSKVPFYIAVATLVIIGLAMSIIRHQTYNVPWVPGETRQIWDIEARIEFTARGDAVRASLAAPNTQSGYTLINESASSPGYGVSYVDADAGRRIEWTIRQANGPQTIYYRSQFLVDPNANRDAAPPKQAIPPSNLSSLELAAGESLVALAHQRSANNQSFTRELIKAINDPESQNASLLLHAKNKTEALYALLSLAEVPSRVVGVIELEDGRRRQTVQQMVEVWTGEDWQLFSPTNTAGASEHPLLIWDQSNVSLLDLMGGSNSRVAFSMISRAISAVEATESKMEADGLLNFSIHSLPLEEQAMFKTIMMIPIGALIVVFLRILVGLKTSGTFMPVLIAVAFVQTQLITGIVGFLLIVGTGLIIRSYLSRLNLLLVARISAVIITVILIISVFTVVAFKIGLTEGLSITFFPMIILSWTIERMSILWEEEGGKEVMLQGGGSLITAVLVYLAMTNQYLQHLTFNFIGLQLIVLAGILVLGTYTGYRLTELRRFKPLVRD</sequence>
<dbReference type="RefSeq" id="WP_289363157.1">
    <property type="nucleotide sequence ID" value="NZ_JAUCBP010000001.1"/>
</dbReference>
<dbReference type="EMBL" id="JAUCBP010000001">
    <property type="protein sequence ID" value="MDM7859239.1"/>
    <property type="molecule type" value="Genomic_DNA"/>
</dbReference>